<dbReference type="Proteomes" id="UP000327085">
    <property type="component" value="Chromosome 6"/>
</dbReference>
<proteinExistence type="predicted"/>
<name>A0A5E4GAU2_PRUDU</name>
<accession>A0A5E4GAU2</accession>
<sequence>MSNSATSSLNEARDGLSNRGYLMKGLHKFRYRSNRFLKKTLSLISMKHISLSPSTELAKINISFMPFRTLSSPRSPSPLRCLVHQVAAFAISLVLPMAVTLSPQMDSHLPFYEL</sequence>
<dbReference type="Gramene" id="VVA36909">
    <property type="protein sequence ID" value="VVA36909"/>
    <property type="gene ID" value="Prudul26B009021"/>
</dbReference>
<dbReference type="AlphaFoldDB" id="A0A5E4GAU2"/>
<organism evidence="1 2">
    <name type="scientific">Prunus dulcis</name>
    <name type="common">Almond</name>
    <name type="synonym">Amygdalus dulcis</name>
    <dbReference type="NCBI Taxonomy" id="3755"/>
    <lineage>
        <taxon>Eukaryota</taxon>
        <taxon>Viridiplantae</taxon>
        <taxon>Streptophyta</taxon>
        <taxon>Embryophyta</taxon>
        <taxon>Tracheophyta</taxon>
        <taxon>Spermatophyta</taxon>
        <taxon>Magnoliopsida</taxon>
        <taxon>eudicotyledons</taxon>
        <taxon>Gunneridae</taxon>
        <taxon>Pentapetalae</taxon>
        <taxon>rosids</taxon>
        <taxon>fabids</taxon>
        <taxon>Rosales</taxon>
        <taxon>Rosaceae</taxon>
        <taxon>Amygdaloideae</taxon>
        <taxon>Amygdaleae</taxon>
        <taxon>Prunus</taxon>
    </lineage>
</organism>
<dbReference type="InParanoid" id="A0A5E4GAU2"/>
<evidence type="ECO:0000313" key="1">
    <source>
        <dbReference type="EMBL" id="VVA36909.1"/>
    </source>
</evidence>
<dbReference type="EMBL" id="CABIKO010000487">
    <property type="protein sequence ID" value="VVA36909.1"/>
    <property type="molecule type" value="Genomic_DNA"/>
</dbReference>
<protein>
    <submittedName>
        <fullName evidence="1">Uncharacterized protein</fullName>
    </submittedName>
</protein>
<gene>
    <name evidence="1" type="ORF">ALMOND_2B009021</name>
</gene>
<reference evidence="2" key="1">
    <citation type="journal article" date="2020" name="Plant J.">
        <title>Transposons played a major role in the diversification between the closely related almond and peach genomes: results from the almond genome sequence.</title>
        <authorList>
            <person name="Alioto T."/>
            <person name="Alexiou K.G."/>
            <person name="Bardil A."/>
            <person name="Barteri F."/>
            <person name="Castanera R."/>
            <person name="Cruz F."/>
            <person name="Dhingra A."/>
            <person name="Duval H."/>
            <person name="Fernandez I Marti A."/>
            <person name="Frias L."/>
            <person name="Galan B."/>
            <person name="Garcia J.L."/>
            <person name="Howad W."/>
            <person name="Gomez-Garrido J."/>
            <person name="Gut M."/>
            <person name="Julca I."/>
            <person name="Morata J."/>
            <person name="Puigdomenech P."/>
            <person name="Ribeca P."/>
            <person name="Rubio Cabetas M.J."/>
            <person name="Vlasova A."/>
            <person name="Wirthensohn M."/>
            <person name="Garcia-Mas J."/>
            <person name="Gabaldon T."/>
            <person name="Casacuberta J.M."/>
            <person name="Arus P."/>
        </authorList>
    </citation>
    <scope>NUCLEOTIDE SEQUENCE [LARGE SCALE GENOMIC DNA]</scope>
    <source>
        <strain evidence="2">cv. Texas</strain>
    </source>
</reference>
<evidence type="ECO:0000313" key="2">
    <source>
        <dbReference type="Proteomes" id="UP000327085"/>
    </source>
</evidence>